<sequence>MARKREHCSSFAFIFQINFRVTWNGRRLYCGLGAFIAGKMHRMCTFRATSCMRWTPLMVPCCIRRWNSFAAGATGAGPADSEAAGSPDMSAVMERAAEARKEIHELWLSMEEMGDRQGRLQQVKELVEKYKLVPSTPREEDVSRGLGDAYDRLLLLCLPLGKAGAHGTDVLESLMHLAGRNGRELSVRTIQHLFSWADSFAEALAVFFSMRRCHVAMNMEAYYAMLYSLQRLEEEGWAHHSHDEAKESGAPS</sequence>
<name>F9WJ78_TRYCI</name>
<keyword evidence="2" id="KW-1185">Reference proteome</keyword>
<evidence type="ECO:0000313" key="1">
    <source>
        <dbReference type="EMBL" id="CCD17382.1"/>
    </source>
</evidence>
<proteinExistence type="predicted"/>
<organism evidence="1 2">
    <name type="scientific">Trypanosoma congolense (strain IL3000)</name>
    <dbReference type="NCBI Taxonomy" id="1068625"/>
    <lineage>
        <taxon>Eukaryota</taxon>
        <taxon>Discoba</taxon>
        <taxon>Euglenozoa</taxon>
        <taxon>Kinetoplastea</taxon>
        <taxon>Metakinetoplastina</taxon>
        <taxon>Trypanosomatida</taxon>
        <taxon>Trypanosomatidae</taxon>
        <taxon>Trypanosoma</taxon>
        <taxon>Nannomonas</taxon>
    </lineage>
</organism>
<reference evidence="1 2" key="2">
    <citation type="journal article" date="2012" name="Proc. Natl. Acad. Sci. U.S.A.">
        <title>Antigenic diversity is generated by distinct evolutionary mechanisms in African trypanosome species.</title>
        <authorList>
            <person name="Jackson A.P."/>
            <person name="Berry A."/>
            <person name="Aslett M."/>
            <person name="Allison H.C."/>
            <person name="Burton P."/>
            <person name="Vavrova-Anderson J."/>
            <person name="Brown R."/>
            <person name="Browne H."/>
            <person name="Corton N."/>
            <person name="Hauser H."/>
            <person name="Gamble J."/>
            <person name="Gilderthorp R."/>
            <person name="Marcello L."/>
            <person name="McQuillan J."/>
            <person name="Otto T.D."/>
            <person name="Quail M.A."/>
            <person name="Sanders M.J."/>
            <person name="van Tonder A."/>
            <person name="Ginger M.L."/>
            <person name="Field M.C."/>
            <person name="Barry J.D."/>
            <person name="Hertz-Fowler C."/>
            <person name="Berriman M."/>
        </authorList>
    </citation>
    <scope>NUCLEOTIDE SEQUENCE [LARGE SCALE GENOMIC DNA]</scope>
    <source>
        <strain evidence="1 2">IL3000</strain>
    </source>
</reference>
<protein>
    <submittedName>
        <fullName evidence="1">WGS project CAEQ00000000 data, annotated contig 881</fullName>
    </submittedName>
</protein>
<accession>F9WJ78</accession>
<dbReference type="VEuPathDB" id="TriTrypDB:TcIL3000_0_22050"/>
<reference evidence="2" key="1">
    <citation type="submission" date="2011-07" db="EMBL/GenBank/DDBJ databases">
        <title>Divergent evolution of antigenic variation in African trypanosomes.</title>
        <authorList>
            <person name="Jackson A.P."/>
            <person name="Berry A."/>
            <person name="Allison H.C."/>
            <person name="Burton P."/>
            <person name="Anderson J."/>
            <person name="Aslett M."/>
            <person name="Brown R."/>
            <person name="Corton N."/>
            <person name="Harris D."/>
            <person name="Hauser H."/>
            <person name="Gamble J."/>
            <person name="Gilderthorp R."/>
            <person name="McQuillan J."/>
            <person name="Quail M.A."/>
            <person name="Sanders M."/>
            <person name="Van Tonder A."/>
            <person name="Ginger M.L."/>
            <person name="Donelson J.E."/>
            <person name="Field M.C."/>
            <person name="Barry J.D."/>
            <person name="Berriman M."/>
            <person name="Hertz-Fowler C."/>
        </authorList>
    </citation>
    <scope>NUCLEOTIDE SEQUENCE [LARGE SCALE GENOMIC DNA]</scope>
    <source>
        <strain evidence="2">IL3000</strain>
    </source>
</reference>
<comment type="caution">
    <text evidence="1">The sequence shown here is derived from an EMBL/GenBank/DDBJ whole genome shotgun (WGS) entry which is preliminary data.</text>
</comment>
<dbReference type="SMR" id="F9WJ78"/>
<evidence type="ECO:0000313" key="2">
    <source>
        <dbReference type="Proteomes" id="UP000000702"/>
    </source>
</evidence>
<dbReference type="AlphaFoldDB" id="F9WJ78"/>
<dbReference type="Proteomes" id="UP000000702">
    <property type="component" value="Unassembled WGS sequence"/>
</dbReference>
<gene>
    <name evidence="1" type="ORF">TCIL3000_0_22050</name>
</gene>
<dbReference type="EMBL" id="CAEQ01002693">
    <property type="protein sequence ID" value="CCD17382.1"/>
    <property type="molecule type" value="Genomic_DNA"/>
</dbReference>